<dbReference type="GO" id="GO:0005737">
    <property type="term" value="C:cytoplasm"/>
    <property type="evidence" value="ECO:0007669"/>
    <property type="project" value="TreeGrafter"/>
</dbReference>
<feature type="region of interest" description="Disordered" evidence="10">
    <location>
        <begin position="198"/>
        <end position="245"/>
    </location>
</feature>
<dbReference type="EMBL" id="BQFW01000014">
    <property type="protein sequence ID" value="GJJ77745.1"/>
    <property type="molecule type" value="Genomic_DNA"/>
</dbReference>
<keyword evidence="6" id="KW-0805">Transcription regulation</keyword>
<gene>
    <name evidence="12" type="ORF">EMPS_10104</name>
</gene>
<dbReference type="AlphaFoldDB" id="A0A9P3HJA3"/>
<dbReference type="Pfam" id="PF00096">
    <property type="entry name" value="zf-C2H2"/>
    <property type="match status" value="2"/>
</dbReference>
<sequence>MAHFDQRPRQFSHPYLPQSQQALHQHLQQQEQSQIQHQHQQQQAQRLMEMTAAVPTMAIGAIPLFSRSISAPHMHFSGHGQDVFIPYGAQQGLPPLGQNPLTTATSVPPTSSAQSLRGNNGPSPFGSGILPSNSMVGNLSCGAGPNFVYQQPVHPMDQLTTSFDDLDVALPQKQKLEFPTDPFLQQVPSNAAAGLGASETFSQQQMDKALPAPASSSPTSSTSSDSSTDTTFTPSYENPSTAPFRPALRGQSISFFEAGLSTFDTENDFPDYAWSRHGSTGSLFPLSHSDDFQDYLASSSIEGNPPESVAMLQSSSSTSIMSTTSTSSSSSSSSSQPIHKASKVKARRASVCTDAQGPVYQCQFNDCHRPFRRQEHLKRHIRSVHTLEKPFGCPIDSCTRRFSRSDNLNQHIRIHRHDVSDQGLAPQAPPITFAYHQPHLRQ</sequence>
<dbReference type="InterPro" id="IPR051007">
    <property type="entry name" value="creA/MIG_C2H2-ZnF"/>
</dbReference>
<feature type="compositionally biased region" description="Low complexity" evidence="10">
    <location>
        <begin position="314"/>
        <end position="335"/>
    </location>
</feature>
<dbReference type="PROSITE" id="PS00028">
    <property type="entry name" value="ZINC_FINGER_C2H2_1"/>
    <property type="match status" value="2"/>
</dbReference>
<dbReference type="PROSITE" id="PS50157">
    <property type="entry name" value="ZINC_FINGER_C2H2_2"/>
    <property type="match status" value="2"/>
</dbReference>
<feature type="domain" description="C2H2-type" evidence="11">
    <location>
        <begin position="360"/>
        <end position="390"/>
    </location>
</feature>
<dbReference type="FunFam" id="3.30.160.60:FF:000072">
    <property type="entry name" value="zinc finger protein 143 isoform X1"/>
    <property type="match status" value="1"/>
</dbReference>
<evidence type="ECO:0000256" key="1">
    <source>
        <dbReference type="ARBA" id="ARBA00004123"/>
    </source>
</evidence>
<keyword evidence="2" id="KW-0479">Metal-binding</keyword>
<dbReference type="OrthoDB" id="6365676at2759"/>
<evidence type="ECO:0000256" key="4">
    <source>
        <dbReference type="ARBA" id="ARBA00022771"/>
    </source>
</evidence>
<dbReference type="SMART" id="SM00355">
    <property type="entry name" value="ZnF_C2H2"/>
    <property type="match status" value="2"/>
</dbReference>
<dbReference type="GO" id="GO:0000981">
    <property type="term" value="F:DNA-binding transcription factor activity, RNA polymerase II-specific"/>
    <property type="evidence" value="ECO:0007669"/>
    <property type="project" value="UniProtKB-ARBA"/>
</dbReference>
<dbReference type="GO" id="GO:0000433">
    <property type="term" value="P:carbon catabolite repression of transcription from RNA polymerase II promoter by glucose"/>
    <property type="evidence" value="ECO:0007669"/>
    <property type="project" value="TreeGrafter"/>
</dbReference>
<dbReference type="InterPro" id="IPR013087">
    <property type="entry name" value="Znf_C2H2_type"/>
</dbReference>
<keyword evidence="4 9" id="KW-0863">Zinc-finger</keyword>
<organism evidence="12 13">
    <name type="scientific">Entomortierella parvispora</name>
    <dbReference type="NCBI Taxonomy" id="205924"/>
    <lineage>
        <taxon>Eukaryota</taxon>
        <taxon>Fungi</taxon>
        <taxon>Fungi incertae sedis</taxon>
        <taxon>Mucoromycota</taxon>
        <taxon>Mortierellomycotina</taxon>
        <taxon>Mortierellomycetes</taxon>
        <taxon>Mortierellales</taxon>
        <taxon>Mortierellaceae</taxon>
        <taxon>Entomortierella</taxon>
    </lineage>
</organism>
<feature type="compositionally biased region" description="Low complexity" evidence="10">
    <location>
        <begin position="102"/>
        <end position="115"/>
    </location>
</feature>
<evidence type="ECO:0000256" key="5">
    <source>
        <dbReference type="ARBA" id="ARBA00022833"/>
    </source>
</evidence>
<evidence type="ECO:0000256" key="10">
    <source>
        <dbReference type="SAM" id="MobiDB-lite"/>
    </source>
</evidence>
<protein>
    <recommendedName>
        <fullName evidence="11">C2H2-type domain-containing protein</fullName>
    </recommendedName>
</protein>
<dbReference type="GO" id="GO:0005634">
    <property type="term" value="C:nucleus"/>
    <property type="evidence" value="ECO:0007669"/>
    <property type="project" value="UniProtKB-SubCell"/>
</dbReference>
<feature type="region of interest" description="Disordered" evidence="10">
    <location>
        <begin position="297"/>
        <end position="343"/>
    </location>
</feature>
<comment type="subcellular location">
    <subcellularLocation>
        <location evidence="1">Nucleus</location>
    </subcellularLocation>
</comment>
<accession>A0A9P3HJA3</accession>
<dbReference type="PANTHER" id="PTHR47428:SF2">
    <property type="entry name" value="ZINC FINGER PROTEIN RSV1"/>
    <property type="match status" value="1"/>
</dbReference>
<evidence type="ECO:0000313" key="13">
    <source>
        <dbReference type="Proteomes" id="UP000827284"/>
    </source>
</evidence>
<evidence type="ECO:0000256" key="6">
    <source>
        <dbReference type="ARBA" id="ARBA00023015"/>
    </source>
</evidence>
<evidence type="ECO:0000256" key="3">
    <source>
        <dbReference type="ARBA" id="ARBA00022737"/>
    </source>
</evidence>
<feature type="domain" description="C2H2-type" evidence="11">
    <location>
        <begin position="391"/>
        <end position="420"/>
    </location>
</feature>
<dbReference type="Gene3D" id="3.30.160.60">
    <property type="entry name" value="Classic Zinc Finger"/>
    <property type="match status" value="2"/>
</dbReference>
<dbReference type="PANTHER" id="PTHR47428">
    <property type="entry name" value="REGULATORY PROTEIN MIG1-RELATED"/>
    <property type="match status" value="1"/>
</dbReference>
<evidence type="ECO:0000256" key="8">
    <source>
        <dbReference type="ARBA" id="ARBA00023242"/>
    </source>
</evidence>
<evidence type="ECO:0000313" key="12">
    <source>
        <dbReference type="EMBL" id="GJJ77745.1"/>
    </source>
</evidence>
<dbReference type="Proteomes" id="UP000827284">
    <property type="component" value="Unassembled WGS sequence"/>
</dbReference>
<evidence type="ECO:0000259" key="11">
    <source>
        <dbReference type="PROSITE" id="PS50157"/>
    </source>
</evidence>
<dbReference type="GO" id="GO:0008270">
    <property type="term" value="F:zinc ion binding"/>
    <property type="evidence" value="ECO:0007669"/>
    <property type="project" value="UniProtKB-KW"/>
</dbReference>
<keyword evidence="5" id="KW-0862">Zinc</keyword>
<name>A0A9P3HJA3_9FUNG</name>
<feature type="compositionally biased region" description="Low complexity" evidence="10">
    <location>
        <begin position="215"/>
        <end position="235"/>
    </location>
</feature>
<dbReference type="InterPro" id="IPR036236">
    <property type="entry name" value="Znf_C2H2_sf"/>
</dbReference>
<proteinExistence type="predicted"/>
<keyword evidence="3" id="KW-0677">Repeat</keyword>
<evidence type="ECO:0000256" key="2">
    <source>
        <dbReference type="ARBA" id="ARBA00022723"/>
    </source>
</evidence>
<reference evidence="12" key="1">
    <citation type="submission" date="2021-11" db="EMBL/GenBank/DDBJ databases">
        <authorList>
            <person name="Herlambang A."/>
            <person name="Guo Y."/>
            <person name="Takashima Y."/>
            <person name="Nishizawa T."/>
        </authorList>
    </citation>
    <scope>NUCLEOTIDE SEQUENCE</scope>
    <source>
        <strain evidence="12">E1425</strain>
    </source>
</reference>
<evidence type="ECO:0000256" key="9">
    <source>
        <dbReference type="PROSITE-ProRule" id="PRU00042"/>
    </source>
</evidence>
<comment type="caution">
    <text evidence="12">The sequence shown here is derived from an EMBL/GenBank/DDBJ whole genome shotgun (WGS) entry which is preliminary data.</text>
</comment>
<keyword evidence="8" id="KW-0539">Nucleus</keyword>
<reference evidence="12" key="2">
    <citation type="journal article" date="2022" name="Microbiol. Resour. Announc.">
        <title>Whole-Genome Sequence of Entomortierella parvispora E1425, a Mucoromycotan Fungus Associated with Burkholderiaceae-Related Endosymbiotic Bacteria.</title>
        <authorList>
            <person name="Herlambang A."/>
            <person name="Guo Y."/>
            <person name="Takashima Y."/>
            <person name="Narisawa K."/>
            <person name="Ohta H."/>
            <person name="Nishizawa T."/>
        </authorList>
    </citation>
    <scope>NUCLEOTIDE SEQUENCE</scope>
    <source>
        <strain evidence="12">E1425</strain>
    </source>
</reference>
<keyword evidence="7" id="KW-0804">Transcription</keyword>
<feature type="region of interest" description="Disordered" evidence="10">
    <location>
        <begin position="94"/>
        <end position="129"/>
    </location>
</feature>
<evidence type="ECO:0000256" key="7">
    <source>
        <dbReference type="ARBA" id="ARBA00023163"/>
    </source>
</evidence>
<dbReference type="SUPFAM" id="SSF57667">
    <property type="entry name" value="beta-beta-alpha zinc fingers"/>
    <property type="match status" value="1"/>
</dbReference>
<keyword evidence="13" id="KW-1185">Reference proteome</keyword>
<dbReference type="GO" id="GO:0000978">
    <property type="term" value="F:RNA polymerase II cis-regulatory region sequence-specific DNA binding"/>
    <property type="evidence" value="ECO:0007669"/>
    <property type="project" value="TreeGrafter"/>
</dbReference>